<evidence type="ECO:0000256" key="4">
    <source>
        <dbReference type="SAM" id="MobiDB-lite"/>
    </source>
</evidence>
<evidence type="ECO:0000313" key="6">
    <source>
        <dbReference type="EMBL" id="GBG33645.1"/>
    </source>
</evidence>
<dbReference type="InterPro" id="IPR050871">
    <property type="entry name" value="26S_Proteasome/COP9_Components"/>
</dbReference>
<dbReference type="SUPFAM" id="SSF46785">
    <property type="entry name" value="Winged helix' DNA-binding domain"/>
    <property type="match status" value="1"/>
</dbReference>
<dbReference type="Gene3D" id="1.25.40.570">
    <property type="match status" value="1"/>
</dbReference>
<dbReference type="SMART" id="SM00088">
    <property type="entry name" value="PINT"/>
    <property type="match status" value="1"/>
</dbReference>
<dbReference type="PANTHER" id="PTHR10678">
    <property type="entry name" value="26S PROTEASOME NON-ATPASE REGULATORY SUBUNIT 11/COP9 SIGNALOSOME COMPLEX SUBUNIT 2"/>
    <property type="match status" value="1"/>
</dbReference>
<dbReference type="InterPro" id="IPR040773">
    <property type="entry name" value="Rpn6_N"/>
</dbReference>
<organism evidence="6 7">
    <name type="scientific">Hondaea fermentalgiana</name>
    <dbReference type="NCBI Taxonomy" id="2315210"/>
    <lineage>
        <taxon>Eukaryota</taxon>
        <taxon>Sar</taxon>
        <taxon>Stramenopiles</taxon>
        <taxon>Bigyra</taxon>
        <taxon>Labyrinthulomycetes</taxon>
        <taxon>Thraustochytrida</taxon>
        <taxon>Thraustochytriidae</taxon>
        <taxon>Hondaea</taxon>
    </lineage>
</organism>
<dbReference type="FunFam" id="1.25.40.570:FF:000016">
    <property type="entry name" value="26S proteasome regulatory subunit"/>
    <property type="match status" value="1"/>
</dbReference>
<feature type="region of interest" description="Disordered" evidence="4">
    <location>
        <begin position="1"/>
        <end position="33"/>
    </location>
</feature>
<sequence>MPAAPMEVEGHGGEPEATEEEREEFEGLVELEKSDPEGAAKGYEVILDAAEGQVDVPMTKYEEWSLIHLCGLYAKLGRTEALVKLLKQVRPRFGALPKAKTAKIVRTVIDSMAKIPGTEEAQVNLCNEYVQWCIEERRAFLRQRIQTRLANLYLSTGRFQQALKLLAELQTEVKKLDDKQLLVEIFLIESRVHHALRNLPRAKSSLTAARSVSNSIYVGPMLQGEIDMQGGILNADEKDFRTAYSYFFEAFEGLSTLQDPRAQSCLKYMLLCKIMHGQGDEVPTILNQKKTMPYTGEDIEAMRAIARAYKARSLHEFDAVLKKYSAQIDHDALVQRHLQDLQANLLEQNLVRLIEPFSRVEIAHVAKLIDLPLREVESKLSQMILDKKFRGILDQGTGELVVFEEPISDTTYDASLNVLQDMSLVTDALFRRSEQLNA</sequence>
<dbReference type="OrthoDB" id="1418352at2759"/>
<dbReference type="AlphaFoldDB" id="A0A2R5GSS9"/>
<feature type="compositionally biased region" description="Acidic residues" evidence="4">
    <location>
        <begin position="16"/>
        <end position="29"/>
    </location>
</feature>
<evidence type="ECO:0000256" key="2">
    <source>
        <dbReference type="ARBA" id="ARBA00022942"/>
    </source>
</evidence>
<dbReference type="FunCoup" id="A0A2R5GSS9">
    <property type="interactions" value="445"/>
</dbReference>
<evidence type="ECO:0000259" key="5">
    <source>
        <dbReference type="PROSITE" id="PS50250"/>
    </source>
</evidence>
<dbReference type="InParanoid" id="A0A2R5GSS9"/>
<dbReference type="Proteomes" id="UP000241890">
    <property type="component" value="Unassembled WGS sequence"/>
</dbReference>
<comment type="similarity">
    <text evidence="1">Belongs to the proteasome subunit S9 family.</text>
</comment>
<name>A0A2R5GSS9_9STRA</name>
<evidence type="ECO:0000313" key="7">
    <source>
        <dbReference type="Proteomes" id="UP000241890"/>
    </source>
</evidence>
<dbReference type="Pfam" id="PF01399">
    <property type="entry name" value="PCI"/>
    <property type="match status" value="1"/>
</dbReference>
<dbReference type="PROSITE" id="PS50250">
    <property type="entry name" value="PCI"/>
    <property type="match status" value="1"/>
</dbReference>
<proteinExistence type="inferred from homology"/>
<dbReference type="SMART" id="SM00753">
    <property type="entry name" value="PAM"/>
    <property type="match status" value="1"/>
</dbReference>
<dbReference type="InterPro" id="IPR011990">
    <property type="entry name" value="TPR-like_helical_dom_sf"/>
</dbReference>
<dbReference type="InterPro" id="IPR036390">
    <property type="entry name" value="WH_DNA-bd_sf"/>
</dbReference>
<keyword evidence="2 6" id="KW-0647">Proteasome</keyword>
<dbReference type="GO" id="GO:0000502">
    <property type="term" value="C:proteasome complex"/>
    <property type="evidence" value="ECO:0007669"/>
    <property type="project" value="UniProtKB-KW"/>
</dbReference>
<dbReference type="InterPro" id="IPR000717">
    <property type="entry name" value="PCI_dom"/>
</dbReference>
<reference evidence="6 7" key="1">
    <citation type="submission" date="2017-12" db="EMBL/GenBank/DDBJ databases">
        <title>Sequencing, de novo assembly and annotation of complete genome of a new Thraustochytrid species, strain FCC1311.</title>
        <authorList>
            <person name="Sedici K."/>
            <person name="Godart F."/>
            <person name="Aiese Cigliano R."/>
            <person name="Sanseverino W."/>
            <person name="Barakat M."/>
            <person name="Ortet P."/>
            <person name="Marechal E."/>
            <person name="Cagnac O."/>
            <person name="Amato A."/>
        </authorList>
    </citation>
    <scope>NUCLEOTIDE SEQUENCE [LARGE SCALE GENOMIC DNA]</scope>
</reference>
<accession>A0A2R5GSS9</accession>
<comment type="caution">
    <text evidence="6">The sequence shown here is derived from an EMBL/GenBank/DDBJ whole genome shotgun (WGS) entry which is preliminary data.</text>
</comment>
<evidence type="ECO:0000256" key="1">
    <source>
        <dbReference type="ARBA" id="ARBA00007454"/>
    </source>
</evidence>
<dbReference type="Pfam" id="PF18055">
    <property type="entry name" value="RPN6_N"/>
    <property type="match status" value="1"/>
</dbReference>
<dbReference type="SUPFAM" id="SSF48452">
    <property type="entry name" value="TPR-like"/>
    <property type="match status" value="1"/>
</dbReference>
<comment type="subunit">
    <text evidence="3">Component of the lid subcomplex of the 19S proteasome regulatory particle complex (also named PA700 complex). The 26S proteasome consists of a 20S proteasome core and two 19S regulatory subunits.</text>
</comment>
<evidence type="ECO:0000256" key="3">
    <source>
        <dbReference type="ARBA" id="ARBA00062507"/>
    </source>
</evidence>
<feature type="domain" description="PCI" evidence="5">
    <location>
        <begin position="239"/>
        <end position="407"/>
    </location>
</feature>
<gene>
    <name evidence="6" type="ORF">FCC1311_098682</name>
</gene>
<keyword evidence="7" id="KW-1185">Reference proteome</keyword>
<protein>
    <submittedName>
        <fullName evidence="6">26S proteasome non-ATPase regulatory subunit 11-like</fullName>
    </submittedName>
</protein>
<dbReference type="EMBL" id="BEYU01000163">
    <property type="protein sequence ID" value="GBG33645.1"/>
    <property type="molecule type" value="Genomic_DNA"/>
</dbReference>